<evidence type="ECO:0000256" key="6">
    <source>
        <dbReference type="ARBA" id="ARBA00022801"/>
    </source>
</evidence>
<comment type="similarity">
    <text evidence="3">Belongs to the HARBI1 family.</text>
</comment>
<keyword evidence="7" id="KW-0539">Nucleus</keyword>
<dbReference type="Pfam" id="PF13359">
    <property type="entry name" value="DDE_Tnp_4"/>
    <property type="match status" value="1"/>
</dbReference>
<protein>
    <submittedName>
        <fullName evidence="9">Putative nuclease HARBI1</fullName>
    </submittedName>
</protein>
<reference evidence="9" key="1">
    <citation type="journal article" date="2014" name="BMC Genomics">
        <title>Characterizing the developmental transcriptome of the oriental fruit fly, Bactrocera dorsalis (Diptera: Tephritidae) through comparative genomic analysis with Drosophila melanogaster utilizing modENCODE datasets.</title>
        <authorList>
            <person name="Geib S.M."/>
            <person name="Calla B."/>
            <person name="Hall B."/>
            <person name="Hou S."/>
            <person name="Manoukis N.C."/>
        </authorList>
    </citation>
    <scope>NUCLEOTIDE SEQUENCE</scope>
    <source>
        <strain evidence="9">Punador</strain>
    </source>
</reference>
<accession>A0A034WKI8</accession>
<dbReference type="InterPro" id="IPR027806">
    <property type="entry name" value="HARBI1_dom"/>
</dbReference>
<dbReference type="GO" id="GO:0046872">
    <property type="term" value="F:metal ion binding"/>
    <property type="evidence" value="ECO:0007669"/>
    <property type="project" value="UniProtKB-KW"/>
</dbReference>
<keyword evidence="4" id="KW-0540">Nuclease</keyword>
<dbReference type="InterPro" id="IPR045249">
    <property type="entry name" value="HARBI1-like"/>
</dbReference>
<evidence type="ECO:0000256" key="3">
    <source>
        <dbReference type="ARBA" id="ARBA00006958"/>
    </source>
</evidence>
<dbReference type="AlphaFoldDB" id="A0A034WKI8"/>
<feature type="domain" description="DDE Tnp4" evidence="8">
    <location>
        <begin position="190"/>
        <end position="349"/>
    </location>
</feature>
<proteinExistence type="inferred from homology"/>
<evidence type="ECO:0000256" key="5">
    <source>
        <dbReference type="ARBA" id="ARBA00022723"/>
    </source>
</evidence>
<comment type="cofactor">
    <cofactor evidence="1">
        <name>a divalent metal cation</name>
        <dbReference type="ChEBI" id="CHEBI:60240"/>
    </cofactor>
</comment>
<evidence type="ECO:0000256" key="7">
    <source>
        <dbReference type="ARBA" id="ARBA00023242"/>
    </source>
</evidence>
<keyword evidence="5" id="KW-0479">Metal-binding</keyword>
<evidence type="ECO:0000313" key="9">
    <source>
        <dbReference type="EMBL" id="JAC55169.1"/>
    </source>
</evidence>
<organism evidence="9">
    <name type="scientific">Bactrocera dorsalis</name>
    <name type="common">Oriental fruit fly</name>
    <name type="synonym">Dacus dorsalis</name>
    <dbReference type="NCBI Taxonomy" id="27457"/>
    <lineage>
        <taxon>Eukaryota</taxon>
        <taxon>Metazoa</taxon>
        <taxon>Ecdysozoa</taxon>
        <taxon>Arthropoda</taxon>
        <taxon>Hexapoda</taxon>
        <taxon>Insecta</taxon>
        <taxon>Pterygota</taxon>
        <taxon>Neoptera</taxon>
        <taxon>Endopterygota</taxon>
        <taxon>Diptera</taxon>
        <taxon>Brachycera</taxon>
        <taxon>Muscomorpha</taxon>
        <taxon>Tephritoidea</taxon>
        <taxon>Tephritidae</taxon>
        <taxon>Bactrocera</taxon>
        <taxon>Bactrocera</taxon>
    </lineage>
</organism>
<evidence type="ECO:0000259" key="8">
    <source>
        <dbReference type="Pfam" id="PF13359"/>
    </source>
</evidence>
<dbReference type="GO" id="GO:0016787">
    <property type="term" value="F:hydrolase activity"/>
    <property type="evidence" value="ECO:0007669"/>
    <property type="project" value="UniProtKB-KW"/>
</dbReference>
<evidence type="ECO:0000256" key="4">
    <source>
        <dbReference type="ARBA" id="ARBA00022722"/>
    </source>
</evidence>
<dbReference type="EMBL" id="GAKP01003783">
    <property type="protein sequence ID" value="JAC55169.1"/>
    <property type="molecule type" value="Transcribed_RNA"/>
</dbReference>
<name>A0A034WKI8_BACDO</name>
<keyword evidence="6" id="KW-0378">Hydrolase</keyword>
<sequence>MPQESQKNKIIASLCENHALALLGVESSDEEDEAIESFLISMSCLLNNRRSVHFGLPKCSSWQRNVLRNLDESRFNQMLRVRPEECERILELIKNDAVFKTSSSASELPIELQLKIVLYRLGSSGDGQSVRKVASLFGVGDGGTIKNVTQRIFKAILRLKNEFLYWPNERERLEIVSATGKEMPGCVGYIDGSEIKLAEAPVMQHEIYYSRKRQYSVKLQAICDYKLRIRQVTIGFPGSVHDAKIFSNCSLAKHPERFLSTSQWVAGDSAYPLKPYLITPFRQNSVEHRKEERDLFNAYFSKYRVRIENCFGLLKEKFGSLKELKFRMLSTSYKKECNDWIMVCCILHNMLISFDIDNENSNEVLMPQFPLSSENNMRNCLLRYIQNQNI</sequence>
<dbReference type="PANTHER" id="PTHR22930:SF85">
    <property type="entry name" value="GH03217P-RELATED"/>
    <property type="match status" value="1"/>
</dbReference>
<comment type="subcellular location">
    <subcellularLocation>
        <location evidence="2">Nucleus</location>
    </subcellularLocation>
</comment>
<dbReference type="GO" id="GO:0005634">
    <property type="term" value="C:nucleus"/>
    <property type="evidence" value="ECO:0007669"/>
    <property type="project" value="UniProtKB-SubCell"/>
</dbReference>
<dbReference type="GO" id="GO:0004518">
    <property type="term" value="F:nuclease activity"/>
    <property type="evidence" value="ECO:0007669"/>
    <property type="project" value="UniProtKB-KW"/>
</dbReference>
<dbReference type="PANTHER" id="PTHR22930">
    <property type="match status" value="1"/>
</dbReference>
<dbReference type="OrthoDB" id="7788538at2759"/>
<evidence type="ECO:0000256" key="2">
    <source>
        <dbReference type="ARBA" id="ARBA00004123"/>
    </source>
</evidence>
<gene>
    <name evidence="9" type="primary">HARB1</name>
</gene>
<evidence type="ECO:0000256" key="1">
    <source>
        <dbReference type="ARBA" id="ARBA00001968"/>
    </source>
</evidence>